<sequence>MMSESPVRTIRSDVYLPILDQVRSSGSSAKSITLSIVSCCLMTLTWQRIRVRGVTFDMYQSYGLVDSRTNGVRVSLAIHATLYTVIV</sequence>
<organism evidence="1 2">
    <name type="scientific">Gossypium arboreum</name>
    <name type="common">Tree cotton</name>
    <name type="synonym">Gossypium nanking</name>
    <dbReference type="NCBI Taxonomy" id="29729"/>
    <lineage>
        <taxon>Eukaryota</taxon>
        <taxon>Viridiplantae</taxon>
        <taxon>Streptophyta</taxon>
        <taxon>Embryophyta</taxon>
        <taxon>Tracheophyta</taxon>
        <taxon>Spermatophyta</taxon>
        <taxon>Magnoliopsida</taxon>
        <taxon>eudicotyledons</taxon>
        <taxon>Gunneridae</taxon>
        <taxon>Pentapetalae</taxon>
        <taxon>rosids</taxon>
        <taxon>malvids</taxon>
        <taxon>Malvales</taxon>
        <taxon>Malvaceae</taxon>
        <taxon>Malvoideae</taxon>
        <taxon>Gossypium</taxon>
    </lineage>
</organism>
<accession>A0A0B0NPD1</accession>
<keyword evidence="2" id="KW-1185">Reference proteome</keyword>
<name>A0A0B0NPD1_GOSAR</name>
<reference evidence="2" key="1">
    <citation type="submission" date="2014-09" db="EMBL/GenBank/DDBJ databases">
        <authorList>
            <person name="Mudge J."/>
            <person name="Ramaraj T."/>
            <person name="Lindquist I.E."/>
            <person name="Bharti A.K."/>
            <person name="Sundararajan A."/>
            <person name="Cameron C.T."/>
            <person name="Woodward J.E."/>
            <person name="May G.D."/>
            <person name="Brubaker C."/>
            <person name="Broadhvest J."/>
            <person name="Wilkins T.A."/>
        </authorList>
    </citation>
    <scope>NUCLEOTIDE SEQUENCE</scope>
    <source>
        <strain evidence="2">cv. AKA8401</strain>
    </source>
</reference>
<protein>
    <submittedName>
        <fullName evidence="1">Uncharacterized protein</fullName>
    </submittedName>
</protein>
<gene>
    <name evidence="1" type="ORF">F383_22363</name>
</gene>
<dbReference type="AlphaFoldDB" id="A0A0B0NPD1"/>
<evidence type="ECO:0000313" key="1">
    <source>
        <dbReference type="EMBL" id="KHG16383.1"/>
    </source>
</evidence>
<dbReference type="Proteomes" id="UP000032142">
    <property type="component" value="Unassembled WGS sequence"/>
</dbReference>
<proteinExistence type="predicted"/>
<dbReference type="EMBL" id="KN406065">
    <property type="protein sequence ID" value="KHG16383.1"/>
    <property type="molecule type" value="Genomic_DNA"/>
</dbReference>
<evidence type="ECO:0000313" key="2">
    <source>
        <dbReference type="Proteomes" id="UP000032142"/>
    </source>
</evidence>